<dbReference type="InterPro" id="IPR050204">
    <property type="entry name" value="AraC_XylS_family_regulators"/>
</dbReference>
<keyword evidence="3" id="KW-0804">Transcription</keyword>
<reference evidence="5 6" key="1">
    <citation type="submission" date="2019-07" db="EMBL/GenBank/DDBJ databases">
        <title>Genomic Encyclopedia of Type Strains, Phase III (KMG-III): the genomes of soil and plant-associated and newly described type strains.</title>
        <authorList>
            <person name="Whitman W."/>
        </authorList>
    </citation>
    <scope>NUCLEOTIDE SEQUENCE [LARGE SCALE GENOMIC DNA]</scope>
    <source>
        <strain evidence="5 6">BL24</strain>
    </source>
</reference>
<dbReference type="PROSITE" id="PS01124">
    <property type="entry name" value="HTH_ARAC_FAMILY_2"/>
    <property type="match status" value="1"/>
</dbReference>
<dbReference type="InterPro" id="IPR020449">
    <property type="entry name" value="Tscrpt_reg_AraC-type_HTH"/>
</dbReference>
<dbReference type="InterPro" id="IPR009057">
    <property type="entry name" value="Homeodomain-like_sf"/>
</dbReference>
<comment type="caution">
    <text evidence="5">The sequence shown here is derived from an EMBL/GenBank/DDBJ whole genome shotgun (WGS) entry which is preliminary data.</text>
</comment>
<name>A0A5S5CD70_9BACL</name>
<dbReference type="SUPFAM" id="SSF51215">
    <property type="entry name" value="Regulatory protein AraC"/>
    <property type="match status" value="1"/>
</dbReference>
<dbReference type="InterPro" id="IPR003313">
    <property type="entry name" value="AraC-bd"/>
</dbReference>
<dbReference type="EMBL" id="VNHS01000003">
    <property type="protein sequence ID" value="TYP76588.1"/>
    <property type="molecule type" value="Genomic_DNA"/>
</dbReference>
<keyword evidence="2" id="KW-0238">DNA-binding</keyword>
<evidence type="ECO:0000256" key="2">
    <source>
        <dbReference type="ARBA" id="ARBA00023125"/>
    </source>
</evidence>
<keyword evidence="6" id="KW-1185">Reference proteome</keyword>
<dbReference type="SMART" id="SM00342">
    <property type="entry name" value="HTH_ARAC"/>
    <property type="match status" value="1"/>
</dbReference>
<dbReference type="GO" id="GO:0003700">
    <property type="term" value="F:DNA-binding transcription factor activity"/>
    <property type="evidence" value="ECO:0007669"/>
    <property type="project" value="InterPro"/>
</dbReference>
<evidence type="ECO:0000256" key="3">
    <source>
        <dbReference type="ARBA" id="ARBA00023163"/>
    </source>
</evidence>
<proteinExistence type="predicted"/>
<dbReference type="GO" id="GO:0043565">
    <property type="term" value="F:sequence-specific DNA binding"/>
    <property type="evidence" value="ECO:0007669"/>
    <property type="project" value="InterPro"/>
</dbReference>
<dbReference type="Gene3D" id="2.60.120.280">
    <property type="entry name" value="Regulatory protein AraC"/>
    <property type="match status" value="1"/>
</dbReference>
<dbReference type="AlphaFoldDB" id="A0A5S5CD70"/>
<sequence length="290" mass="33998">MDYVSFYRIPDDDDQGCSDTSWHLLLNSAGYYKFESYFRMTHRRRGRKDFYLSYNHDGPMTIYLKGEKRVLEPGSFFLYRPSEEQHYGHYLEQEFLAYWVHFTGYGAEELLYRTGLTENNALRIGASDPIASQFEAMMDELRDKKPGYELASASHLSYLFAMISRQLERSSHAGDGMIHSDIYTSLQYIHTHYAEDIYVKQLADLAHLSADRFTTLFKRMTAATPQQYILRFRLQRASELLKRTSLNIQQIASVTGFEDQLYFSRMFKKAYLQTPSEYRSRFDEGEGGDL</sequence>
<evidence type="ECO:0000313" key="6">
    <source>
        <dbReference type="Proteomes" id="UP000323257"/>
    </source>
</evidence>
<evidence type="ECO:0000259" key="4">
    <source>
        <dbReference type="PROSITE" id="PS01124"/>
    </source>
</evidence>
<dbReference type="SUPFAM" id="SSF46689">
    <property type="entry name" value="Homeodomain-like"/>
    <property type="match status" value="2"/>
</dbReference>
<dbReference type="PANTHER" id="PTHR46796">
    <property type="entry name" value="HTH-TYPE TRANSCRIPTIONAL ACTIVATOR RHAS-RELATED"/>
    <property type="match status" value="1"/>
</dbReference>
<keyword evidence="1" id="KW-0805">Transcription regulation</keyword>
<dbReference type="PRINTS" id="PR00032">
    <property type="entry name" value="HTHARAC"/>
</dbReference>
<dbReference type="Gene3D" id="1.10.10.60">
    <property type="entry name" value="Homeodomain-like"/>
    <property type="match status" value="2"/>
</dbReference>
<dbReference type="Pfam" id="PF02311">
    <property type="entry name" value="AraC_binding"/>
    <property type="match status" value="1"/>
</dbReference>
<dbReference type="Pfam" id="PF12833">
    <property type="entry name" value="HTH_18"/>
    <property type="match status" value="1"/>
</dbReference>
<accession>A0A5S5CD70</accession>
<dbReference type="Proteomes" id="UP000323257">
    <property type="component" value="Unassembled WGS sequence"/>
</dbReference>
<gene>
    <name evidence="5" type="ORF">BCM02_103250</name>
</gene>
<organism evidence="5 6">
    <name type="scientific">Paenibacillus methanolicus</name>
    <dbReference type="NCBI Taxonomy" id="582686"/>
    <lineage>
        <taxon>Bacteria</taxon>
        <taxon>Bacillati</taxon>
        <taxon>Bacillota</taxon>
        <taxon>Bacilli</taxon>
        <taxon>Bacillales</taxon>
        <taxon>Paenibacillaceae</taxon>
        <taxon>Paenibacillus</taxon>
    </lineage>
</organism>
<feature type="domain" description="HTH araC/xylS-type" evidence="4">
    <location>
        <begin position="183"/>
        <end position="281"/>
    </location>
</feature>
<protein>
    <submittedName>
        <fullName evidence="5">AraC-like protein</fullName>
    </submittedName>
</protein>
<dbReference type="InterPro" id="IPR018060">
    <property type="entry name" value="HTH_AraC"/>
</dbReference>
<evidence type="ECO:0000313" key="5">
    <source>
        <dbReference type="EMBL" id="TYP76588.1"/>
    </source>
</evidence>
<evidence type="ECO:0000256" key="1">
    <source>
        <dbReference type="ARBA" id="ARBA00023015"/>
    </source>
</evidence>
<dbReference type="InterPro" id="IPR037923">
    <property type="entry name" value="HTH-like"/>
</dbReference>